<gene>
    <name evidence="11" type="primary">folP</name>
    <name evidence="11" type="ORF">D1O30_05130</name>
</gene>
<dbReference type="InterPro" id="IPR045031">
    <property type="entry name" value="DHP_synth-like"/>
</dbReference>
<evidence type="ECO:0000256" key="5">
    <source>
        <dbReference type="ARBA" id="ARBA00022679"/>
    </source>
</evidence>
<dbReference type="GO" id="GO:0046656">
    <property type="term" value="P:folic acid biosynthetic process"/>
    <property type="evidence" value="ECO:0007669"/>
    <property type="project" value="UniProtKB-KW"/>
</dbReference>
<dbReference type="PANTHER" id="PTHR20941">
    <property type="entry name" value="FOLATE SYNTHESIS PROTEINS"/>
    <property type="match status" value="1"/>
</dbReference>
<reference evidence="11 12" key="1">
    <citation type="submission" date="2018-08" db="EMBL/GenBank/DDBJ databases">
        <title>Genome sequence of Methylocystis hirsuta CSC1, a methanotroph able to accumulate PHAs.</title>
        <authorList>
            <person name="Bordel S."/>
            <person name="Rodriguez E."/>
            <person name="Gancedo J."/>
            <person name="Munoz R."/>
        </authorList>
    </citation>
    <scope>NUCLEOTIDE SEQUENCE [LARGE SCALE GENOMIC DNA]</scope>
    <source>
        <strain evidence="11 12">CSC1</strain>
    </source>
</reference>
<dbReference type="CDD" id="cd00739">
    <property type="entry name" value="DHPS"/>
    <property type="match status" value="1"/>
</dbReference>
<dbReference type="Pfam" id="PF00809">
    <property type="entry name" value="Pterin_bind"/>
    <property type="match status" value="1"/>
</dbReference>
<dbReference type="GO" id="GO:0046872">
    <property type="term" value="F:metal ion binding"/>
    <property type="evidence" value="ECO:0007669"/>
    <property type="project" value="UniProtKB-KW"/>
</dbReference>
<sequence length="281" mass="29951">MAFDVQAIATARDRFLSLIGTRPVIMGIVNVTPDSFSDGGRFATRDAALAQAQRLVSTGADIVDVGAESTRPGHTPLTAEEEWARLAPLLAALVAQAGAPVSIDTYKAETARRALGEGVCLVNDVWGLQRDPLMAPTIAQAGAAVAIMHNRETTEPEIDIVADMKRFFARSLEIARRAGVPERHILLDPGIGFGKSREQNYDALRAIPELLALGFPLLIGVSRKSIFKGLGDGVLEGRLVGTLAANLFAARDGAQVFRVHDAAEHRAAFEVMRILAARPGG</sequence>
<evidence type="ECO:0000313" key="12">
    <source>
        <dbReference type="Proteomes" id="UP000268623"/>
    </source>
</evidence>
<keyword evidence="7 9" id="KW-0460">Magnesium</keyword>
<accession>A0A3M9XMS0</accession>
<proteinExistence type="inferred from homology"/>
<evidence type="ECO:0000256" key="8">
    <source>
        <dbReference type="ARBA" id="ARBA00022909"/>
    </source>
</evidence>
<organism evidence="11 12">
    <name type="scientific">Methylocystis hirsuta</name>
    <dbReference type="NCBI Taxonomy" id="369798"/>
    <lineage>
        <taxon>Bacteria</taxon>
        <taxon>Pseudomonadati</taxon>
        <taxon>Pseudomonadota</taxon>
        <taxon>Alphaproteobacteria</taxon>
        <taxon>Hyphomicrobiales</taxon>
        <taxon>Methylocystaceae</taxon>
        <taxon>Methylocystis</taxon>
    </lineage>
</organism>
<dbReference type="PANTHER" id="PTHR20941:SF1">
    <property type="entry name" value="FOLIC ACID SYNTHESIS PROTEIN FOL1"/>
    <property type="match status" value="1"/>
</dbReference>
<dbReference type="PROSITE" id="PS50972">
    <property type="entry name" value="PTERIN_BINDING"/>
    <property type="match status" value="1"/>
</dbReference>
<dbReference type="GO" id="GO:0005829">
    <property type="term" value="C:cytosol"/>
    <property type="evidence" value="ECO:0007669"/>
    <property type="project" value="TreeGrafter"/>
</dbReference>
<dbReference type="InterPro" id="IPR000489">
    <property type="entry name" value="Pterin-binding_dom"/>
</dbReference>
<comment type="similarity">
    <text evidence="9">Belongs to the DHPS family.</text>
</comment>
<feature type="domain" description="Pterin-binding" evidence="10">
    <location>
        <begin position="23"/>
        <end position="270"/>
    </location>
</feature>
<name>A0A3M9XMS0_9HYPH</name>
<evidence type="ECO:0000256" key="1">
    <source>
        <dbReference type="ARBA" id="ARBA00000012"/>
    </source>
</evidence>
<protein>
    <recommendedName>
        <fullName evidence="4 9">Dihydropteroate synthase</fullName>
        <shortName evidence="9">DHPS</shortName>
        <ecNumber evidence="4 9">2.5.1.15</ecNumber>
    </recommendedName>
    <alternativeName>
        <fullName evidence="9">Dihydropteroate pyrophosphorylase</fullName>
    </alternativeName>
</protein>
<comment type="caution">
    <text evidence="11">The sequence shown here is derived from an EMBL/GenBank/DDBJ whole genome shotgun (WGS) entry which is preliminary data.</text>
</comment>
<dbReference type="GO" id="GO:0046654">
    <property type="term" value="P:tetrahydrofolate biosynthetic process"/>
    <property type="evidence" value="ECO:0007669"/>
    <property type="project" value="UniProtKB-UniPathway"/>
</dbReference>
<evidence type="ECO:0000313" key="11">
    <source>
        <dbReference type="EMBL" id="RNJ49076.1"/>
    </source>
</evidence>
<dbReference type="PROSITE" id="PS00792">
    <property type="entry name" value="DHPS_1"/>
    <property type="match status" value="1"/>
</dbReference>
<evidence type="ECO:0000256" key="3">
    <source>
        <dbReference type="ARBA" id="ARBA00004763"/>
    </source>
</evidence>
<comment type="cofactor">
    <cofactor evidence="2 9">
        <name>Mg(2+)</name>
        <dbReference type="ChEBI" id="CHEBI:18420"/>
    </cofactor>
</comment>
<dbReference type="PROSITE" id="PS00793">
    <property type="entry name" value="DHPS_2"/>
    <property type="match status" value="1"/>
</dbReference>
<evidence type="ECO:0000256" key="6">
    <source>
        <dbReference type="ARBA" id="ARBA00022723"/>
    </source>
</evidence>
<evidence type="ECO:0000256" key="7">
    <source>
        <dbReference type="ARBA" id="ARBA00022842"/>
    </source>
</evidence>
<dbReference type="Gene3D" id="3.20.20.20">
    <property type="entry name" value="Dihydropteroate synthase-like"/>
    <property type="match status" value="1"/>
</dbReference>
<evidence type="ECO:0000256" key="9">
    <source>
        <dbReference type="RuleBase" id="RU361205"/>
    </source>
</evidence>
<keyword evidence="12" id="KW-1185">Reference proteome</keyword>
<evidence type="ECO:0000256" key="4">
    <source>
        <dbReference type="ARBA" id="ARBA00012458"/>
    </source>
</evidence>
<keyword evidence="8 9" id="KW-0289">Folate biosynthesis</keyword>
<evidence type="ECO:0000259" key="10">
    <source>
        <dbReference type="PROSITE" id="PS50972"/>
    </source>
</evidence>
<keyword evidence="6 9" id="KW-0479">Metal-binding</keyword>
<comment type="function">
    <text evidence="9">Catalyzes the condensation of para-aminobenzoate (pABA) with 6-hydroxymethyl-7,8-dihydropterin diphosphate (DHPt-PP) to form 7,8-dihydropteroate (H2Pte), the immediate precursor of folate derivatives.</text>
</comment>
<dbReference type="NCBIfam" id="TIGR01496">
    <property type="entry name" value="DHPS"/>
    <property type="match status" value="1"/>
</dbReference>
<dbReference type="Proteomes" id="UP000268623">
    <property type="component" value="Unassembled WGS sequence"/>
</dbReference>
<dbReference type="OrthoDB" id="9811744at2"/>
<dbReference type="EMBL" id="QWDD01000001">
    <property type="protein sequence ID" value="RNJ49076.1"/>
    <property type="molecule type" value="Genomic_DNA"/>
</dbReference>
<keyword evidence="5 9" id="KW-0808">Transferase</keyword>
<dbReference type="GO" id="GO:0004156">
    <property type="term" value="F:dihydropteroate synthase activity"/>
    <property type="evidence" value="ECO:0007669"/>
    <property type="project" value="UniProtKB-EC"/>
</dbReference>
<dbReference type="EC" id="2.5.1.15" evidence="4 9"/>
<dbReference type="SUPFAM" id="SSF51717">
    <property type="entry name" value="Dihydropteroate synthetase-like"/>
    <property type="match status" value="1"/>
</dbReference>
<comment type="pathway">
    <text evidence="3 9">Cofactor biosynthesis; tetrahydrofolate biosynthesis; 7,8-dihydrofolate from 2-amino-4-hydroxy-6-hydroxymethyl-7,8-dihydropteridine diphosphate and 4-aminobenzoate: step 1/2.</text>
</comment>
<evidence type="ECO:0000256" key="2">
    <source>
        <dbReference type="ARBA" id="ARBA00001946"/>
    </source>
</evidence>
<dbReference type="InterPro" id="IPR011005">
    <property type="entry name" value="Dihydropteroate_synth-like_sf"/>
</dbReference>
<dbReference type="InterPro" id="IPR006390">
    <property type="entry name" value="DHP_synth_dom"/>
</dbReference>
<dbReference type="UniPathway" id="UPA00077">
    <property type="reaction ID" value="UER00156"/>
</dbReference>
<dbReference type="RefSeq" id="WP_123175057.1">
    <property type="nucleotide sequence ID" value="NZ_QWDD01000001.1"/>
</dbReference>
<dbReference type="AlphaFoldDB" id="A0A3M9XMS0"/>
<comment type="catalytic activity">
    <reaction evidence="1">
        <text>(7,8-dihydropterin-6-yl)methyl diphosphate + 4-aminobenzoate = 7,8-dihydropteroate + diphosphate</text>
        <dbReference type="Rhea" id="RHEA:19949"/>
        <dbReference type="ChEBI" id="CHEBI:17836"/>
        <dbReference type="ChEBI" id="CHEBI:17839"/>
        <dbReference type="ChEBI" id="CHEBI:33019"/>
        <dbReference type="ChEBI" id="CHEBI:72950"/>
        <dbReference type="EC" id="2.5.1.15"/>
    </reaction>
</comment>